<dbReference type="InterPro" id="IPR025636">
    <property type="entry name" value="DUF4294"/>
</dbReference>
<dbReference type="Pfam" id="PF14127">
    <property type="entry name" value="DUF4294"/>
    <property type="match status" value="1"/>
</dbReference>
<proteinExistence type="predicted"/>
<keyword evidence="2" id="KW-1185">Reference proteome</keyword>
<organism evidence="1 2">
    <name type="scientific">Apibacter mensalis</name>
    <dbReference type="NCBI Taxonomy" id="1586267"/>
    <lineage>
        <taxon>Bacteria</taxon>
        <taxon>Pseudomonadati</taxon>
        <taxon>Bacteroidota</taxon>
        <taxon>Flavobacteriia</taxon>
        <taxon>Flavobacteriales</taxon>
        <taxon>Weeksellaceae</taxon>
        <taxon>Apibacter</taxon>
    </lineage>
</organism>
<protein>
    <recommendedName>
        <fullName evidence="3">DUF4294 domain-containing protein</fullName>
    </recommendedName>
</protein>
<dbReference type="Proteomes" id="UP000182761">
    <property type="component" value="Unassembled WGS sequence"/>
</dbReference>
<dbReference type="AlphaFoldDB" id="A0A0X3AS09"/>
<evidence type="ECO:0000313" key="1">
    <source>
        <dbReference type="EMBL" id="CVK16855.1"/>
    </source>
</evidence>
<dbReference type="OrthoDB" id="1491885at2"/>
<name>A0A0X3AS09_9FLAO</name>
<dbReference type="STRING" id="1586267.GCA_001418685_01720"/>
<sequence length="217" mass="25677">MNNKIFTILCILIFSIAQCQKRDSLETNILFNSDSVMLNESSKYSITVDSVLIDLKTIQVQAMPKFNNDLDKNQYNWLKKKVFKVYPYFLIALKQYNNLHDSLNLNLNNSSFRKYIKKRQKQLSEEYEDKLKALTKTEGKIFSKLMYRSTGKTVYEIIKELRNGWSAFWWNAKARAFDIDLKEPFDPYHIRDDAFIESILQRAFQRGKLTPTNEIPE</sequence>
<evidence type="ECO:0000313" key="2">
    <source>
        <dbReference type="Proteomes" id="UP000182761"/>
    </source>
</evidence>
<reference evidence="1 2" key="1">
    <citation type="submission" date="2016-01" db="EMBL/GenBank/DDBJ databases">
        <authorList>
            <person name="McClelland M."/>
            <person name="Jain A."/>
            <person name="Saraogi P."/>
            <person name="Mendelson R."/>
            <person name="Westerman R."/>
            <person name="SanMiguel P."/>
            <person name="Csonka L."/>
        </authorList>
    </citation>
    <scope>NUCLEOTIDE SEQUENCE [LARGE SCALE GENOMIC DNA]</scope>
    <source>
        <strain evidence="1 2">R-53146</strain>
    </source>
</reference>
<accession>A0A0X3AS09</accession>
<gene>
    <name evidence="1" type="ORF">Ga0061079_11147</name>
</gene>
<dbReference type="EMBL" id="FCOR01000011">
    <property type="protein sequence ID" value="CVK16855.1"/>
    <property type="molecule type" value="Genomic_DNA"/>
</dbReference>
<dbReference type="RefSeq" id="WP_055426040.1">
    <property type="nucleotide sequence ID" value="NZ_FCOR01000011.1"/>
</dbReference>
<evidence type="ECO:0008006" key="3">
    <source>
        <dbReference type="Google" id="ProtNLM"/>
    </source>
</evidence>